<keyword evidence="5" id="KW-1185">Reference proteome</keyword>
<evidence type="ECO:0000313" key="4">
    <source>
        <dbReference type="EMBL" id="PVD23683.1"/>
    </source>
</evidence>
<feature type="transmembrane region" description="Helical" evidence="2">
    <location>
        <begin position="400"/>
        <end position="424"/>
    </location>
</feature>
<keyword evidence="2" id="KW-0812">Transmembrane</keyword>
<evidence type="ECO:0000256" key="2">
    <source>
        <dbReference type="SAM" id="Phobius"/>
    </source>
</evidence>
<reference evidence="4 5" key="1">
    <citation type="submission" date="2018-04" db="EMBL/GenBank/DDBJ databases">
        <title>The genome of golden apple snail Pomacea canaliculata provides insight into stress tolerance and invasive adaptation.</title>
        <authorList>
            <person name="Liu C."/>
            <person name="Liu B."/>
            <person name="Ren Y."/>
            <person name="Zhang Y."/>
            <person name="Wang H."/>
            <person name="Li S."/>
            <person name="Jiang F."/>
            <person name="Yin L."/>
            <person name="Zhang G."/>
            <person name="Qian W."/>
            <person name="Fan W."/>
        </authorList>
    </citation>
    <scope>NUCLEOTIDE SEQUENCE [LARGE SCALE GENOMIC DNA]</scope>
    <source>
        <strain evidence="4">SZHN2017</strain>
        <tissue evidence="4">Muscle</tissue>
    </source>
</reference>
<feature type="domain" description="Nose resistant-to-fluoxetine protein N-terminal" evidence="3">
    <location>
        <begin position="101"/>
        <end position="236"/>
    </location>
</feature>
<feature type="transmembrane region" description="Helical" evidence="2">
    <location>
        <begin position="444"/>
        <end position="465"/>
    </location>
</feature>
<dbReference type="PANTHER" id="PTHR11161:SF0">
    <property type="entry name" value="O-ACYLTRANSFERASE LIKE PROTEIN"/>
    <property type="match status" value="1"/>
</dbReference>
<protein>
    <recommendedName>
        <fullName evidence="3">Nose resistant-to-fluoxetine protein N-terminal domain-containing protein</fullName>
    </recommendedName>
</protein>
<keyword evidence="2" id="KW-0472">Membrane</keyword>
<dbReference type="Pfam" id="PF01757">
    <property type="entry name" value="Acyl_transf_3"/>
    <property type="match status" value="1"/>
</dbReference>
<feature type="transmembrane region" description="Helical" evidence="2">
    <location>
        <begin position="245"/>
        <end position="268"/>
    </location>
</feature>
<dbReference type="InterPro" id="IPR006621">
    <property type="entry name" value="Nose-resist-to-fluoxetine_N"/>
</dbReference>
<gene>
    <name evidence="4" type="ORF">C0Q70_16956</name>
</gene>
<keyword evidence="2" id="KW-1133">Transmembrane helix</keyword>
<dbReference type="PANTHER" id="PTHR11161">
    <property type="entry name" value="O-ACYLTRANSFERASE"/>
    <property type="match status" value="1"/>
</dbReference>
<feature type="transmembrane region" description="Helical" evidence="2">
    <location>
        <begin position="368"/>
        <end position="388"/>
    </location>
</feature>
<sequence>MLRAEADDSSQIALRFSPIEAVRATGAYLALGDEQKLTVHRRLAEMAREWSSLAEPRNFELLKQMTSPRYAVMAADDSLEADNVTTTPATSPVTMTTRVPPSKCEEDVGLVIEGLIEEQSWAVDMIDAMAKPPPDIKGGRTFWLGDYDECIAITGYNATANSSSGESSFKGRYCTAIMPLQITDLHPPIPGAPSTGIRVGLCVPDSCNAVVVTGLLNAVLQRANLSLYVGLTTCQEATIDYDAKAIVSLFICSIFLLLLLLGTAYDIVMVQWPRWREAEEDTKEKLTTSNNYTISDGNPTIVNVTQSGENQPLLEKKRNDPSQPATGKLGKFLLAFSVYSNSLKILSTTHASGSLTCVHGIRFASMTWVILGHTFAFGLTTSANYMTYMAKSMKQWTFQAIIGAPVTVDTFFVLSGLLVTYLILKEMERRNGRVQWFLFYFHRFWRLTPPYMLVIMVYVPLFRYLTSGPLWPQTGIENNDCRNSWWTNLLYINNFVRTSEMCLTWSWYLSNDMQFYVISPLIFVPLYYRPRLGLLVAATFLLATVTTAGVIARVNSFPPSIGISEVDAAASASYFFDLYIKPYCRFGPYVVGMLTGYFLFITKCSVRIPLLLNLAGWAVATAVGLAVVYGLYDASNGHPLSADASAAYNALNHTVWGLCAGVGSSKYNSVLESTHPSESTDLHGIPGASNNHGTSVPGQSISVLHVSP</sequence>
<evidence type="ECO:0000256" key="1">
    <source>
        <dbReference type="SAM" id="MobiDB-lite"/>
    </source>
</evidence>
<comment type="caution">
    <text evidence="4">The sequence shown here is derived from an EMBL/GenBank/DDBJ whole genome shotgun (WGS) entry which is preliminary data.</text>
</comment>
<dbReference type="Proteomes" id="UP000245119">
    <property type="component" value="Linkage Group LG10"/>
</dbReference>
<proteinExistence type="predicted"/>
<evidence type="ECO:0000259" key="3">
    <source>
        <dbReference type="SMART" id="SM00703"/>
    </source>
</evidence>
<dbReference type="InterPro" id="IPR002656">
    <property type="entry name" value="Acyl_transf_3_dom"/>
</dbReference>
<feature type="compositionally biased region" description="Polar residues" evidence="1">
    <location>
        <begin position="688"/>
        <end position="699"/>
    </location>
</feature>
<dbReference type="AlphaFoldDB" id="A0A2T7NRB1"/>
<dbReference type="InterPro" id="IPR052728">
    <property type="entry name" value="O2_lipid_transport_reg"/>
</dbReference>
<dbReference type="GO" id="GO:0016747">
    <property type="term" value="F:acyltransferase activity, transferring groups other than amino-acyl groups"/>
    <property type="evidence" value="ECO:0007669"/>
    <property type="project" value="InterPro"/>
</dbReference>
<name>A0A2T7NRB1_POMCA</name>
<dbReference type="SMART" id="SM00703">
    <property type="entry name" value="NRF"/>
    <property type="match status" value="1"/>
</dbReference>
<organism evidence="4 5">
    <name type="scientific">Pomacea canaliculata</name>
    <name type="common">Golden apple snail</name>
    <dbReference type="NCBI Taxonomy" id="400727"/>
    <lineage>
        <taxon>Eukaryota</taxon>
        <taxon>Metazoa</taxon>
        <taxon>Spiralia</taxon>
        <taxon>Lophotrochozoa</taxon>
        <taxon>Mollusca</taxon>
        <taxon>Gastropoda</taxon>
        <taxon>Caenogastropoda</taxon>
        <taxon>Architaenioglossa</taxon>
        <taxon>Ampullarioidea</taxon>
        <taxon>Ampullariidae</taxon>
        <taxon>Pomacea</taxon>
    </lineage>
</organism>
<dbReference type="OrthoDB" id="207378at2759"/>
<feature type="transmembrane region" description="Helical" evidence="2">
    <location>
        <begin position="586"/>
        <end position="602"/>
    </location>
</feature>
<feature type="transmembrane region" description="Helical" evidence="2">
    <location>
        <begin position="513"/>
        <end position="528"/>
    </location>
</feature>
<accession>A0A2T7NRB1</accession>
<dbReference type="EMBL" id="PZQS01000010">
    <property type="protein sequence ID" value="PVD23683.1"/>
    <property type="molecule type" value="Genomic_DNA"/>
</dbReference>
<feature type="transmembrane region" description="Helical" evidence="2">
    <location>
        <begin position="535"/>
        <end position="554"/>
    </location>
</feature>
<feature type="transmembrane region" description="Helical" evidence="2">
    <location>
        <begin position="614"/>
        <end position="632"/>
    </location>
</feature>
<dbReference type="Pfam" id="PF20146">
    <property type="entry name" value="NRF"/>
    <property type="match status" value="1"/>
</dbReference>
<feature type="region of interest" description="Disordered" evidence="1">
    <location>
        <begin position="672"/>
        <end position="699"/>
    </location>
</feature>
<evidence type="ECO:0000313" key="5">
    <source>
        <dbReference type="Proteomes" id="UP000245119"/>
    </source>
</evidence>